<dbReference type="Proteomes" id="UP001209107">
    <property type="component" value="Unassembled WGS sequence"/>
</dbReference>
<name>A0ABT3JQ90_9FLAO</name>
<evidence type="ECO:0000256" key="1">
    <source>
        <dbReference type="SAM" id="SignalP"/>
    </source>
</evidence>
<dbReference type="RefSeq" id="WP_265145030.1">
    <property type="nucleotide sequence ID" value="NZ_JAPCHZ010000006.1"/>
</dbReference>
<evidence type="ECO:0000313" key="2">
    <source>
        <dbReference type="EMBL" id="MCW4452956.1"/>
    </source>
</evidence>
<keyword evidence="3" id="KW-1185">Reference proteome</keyword>
<accession>A0ABT3JQ90</accession>
<comment type="caution">
    <text evidence="2">The sequence shown here is derived from an EMBL/GenBank/DDBJ whole genome shotgun (WGS) entry which is preliminary data.</text>
</comment>
<feature type="chain" id="PRO_5047254994" description="YceI family protein" evidence="1">
    <location>
        <begin position="34"/>
        <end position="198"/>
    </location>
</feature>
<reference evidence="2 3" key="1">
    <citation type="submission" date="2022-10" db="EMBL/GenBank/DDBJ databases">
        <title>Kaistella sp. BT-6-1-3.</title>
        <authorList>
            <person name="Ai J."/>
            <person name="Deng Z."/>
        </authorList>
    </citation>
    <scope>NUCLEOTIDE SEQUENCE [LARGE SCALE GENOMIC DNA]</scope>
    <source>
        <strain evidence="2 3">BT6-1-3</strain>
    </source>
</reference>
<gene>
    <name evidence="2" type="ORF">OK344_12155</name>
</gene>
<keyword evidence="1" id="KW-0732">Signal</keyword>
<evidence type="ECO:0008006" key="4">
    <source>
        <dbReference type="Google" id="ProtNLM"/>
    </source>
</evidence>
<dbReference type="EMBL" id="JAPCHZ010000006">
    <property type="protein sequence ID" value="MCW4452956.1"/>
    <property type="molecule type" value="Genomic_DNA"/>
</dbReference>
<proteinExistence type="predicted"/>
<feature type="signal peptide" evidence="1">
    <location>
        <begin position="1"/>
        <end position="33"/>
    </location>
</feature>
<protein>
    <recommendedName>
        <fullName evidence="4">YceI family protein</fullName>
    </recommendedName>
</protein>
<sequence>MKTITNCRKHMLCCLISAITFLTGMFFPTIVTAQTTAPANTAAAELQMNVNGKSMHFDQGKIQAFTIKEDGSVGILAQTTSDILSANTLVLNITPADSSKTVTKGEYKILPEDVVSDFMVRAEYAENKNFLFWWSDASKVKGGSVFIDEITASRIKGRFSFTGVLQKEDGSIDTKNLVKISNGVFDLPLEVKSRMDPR</sequence>
<evidence type="ECO:0000313" key="3">
    <source>
        <dbReference type="Proteomes" id="UP001209107"/>
    </source>
</evidence>
<organism evidence="2 3">
    <name type="scientific">Kaistella yananensis</name>
    <dbReference type="NCBI Taxonomy" id="2989820"/>
    <lineage>
        <taxon>Bacteria</taxon>
        <taxon>Pseudomonadati</taxon>
        <taxon>Bacteroidota</taxon>
        <taxon>Flavobacteriia</taxon>
        <taxon>Flavobacteriales</taxon>
        <taxon>Weeksellaceae</taxon>
        <taxon>Chryseobacterium group</taxon>
        <taxon>Kaistella</taxon>
    </lineage>
</organism>